<sequence length="299" mass="33421">MDSPAGLDLVHSFLVVADELNFRRSAERLNVDQSALTRRIQRLEQAVGFRLLERTTREVTLTAGGRRFYEENVGLLQRYTASVATARAISEGRAGTVRVAYMAFAATELMPRAVARFGQIHPQIEVKLTYTRTQGQKLALASDEIDVGYMIGPFIHSEYHSVQLALDQLYLVGPRNHPLMRRAAVRLADLAGADLILGDMVEWGEFRWRLADLFHSNGIPMQVSVEASNTLALIGLVAAGLGLTIYPESLIGFLGRNVEVRPIQHPDFRSETVLVWKRTNRSGPTRRFIEVATNLQPRV</sequence>
<dbReference type="Gene3D" id="1.10.10.10">
    <property type="entry name" value="Winged helix-like DNA-binding domain superfamily/Winged helix DNA-binding domain"/>
    <property type="match status" value="1"/>
</dbReference>
<evidence type="ECO:0000256" key="1">
    <source>
        <dbReference type="ARBA" id="ARBA00009437"/>
    </source>
</evidence>
<name>A0A840SUV1_9RHOB</name>
<dbReference type="InterPro" id="IPR005119">
    <property type="entry name" value="LysR_subst-bd"/>
</dbReference>
<dbReference type="PRINTS" id="PR00039">
    <property type="entry name" value="HTHLYSR"/>
</dbReference>
<dbReference type="RefSeq" id="WP_184155414.1">
    <property type="nucleotide sequence ID" value="NZ_JACHFM010000009.1"/>
</dbReference>
<dbReference type="InterPro" id="IPR000847">
    <property type="entry name" value="LysR_HTH_N"/>
</dbReference>
<dbReference type="GO" id="GO:0003700">
    <property type="term" value="F:DNA-binding transcription factor activity"/>
    <property type="evidence" value="ECO:0007669"/>
    <property type="project" value="InterPro"/>
</dbReference>
<dbReference type="EMBL" id="JACHFM010000009">
    <property type="protein sequence ID" value="MBB5224540.1"/>
    <property type="molecule type" value="Genomic_DNA"/>
</dbReference>
<comment type="caution">
    <text evidence="6">The sequence shown here is derived from an EMBL/GenBank/DDBJ whole genome shotgun (WGS) entry which is preliminary data.</text>
</comment>
<dbReference type="SUPFAM" id="SSF53850">
    <property type="entry name" value="Periplasmic binding protein-like II"/>
    <property type="match status" value="1"/>
</dbReference>
<evidence type="ECO:0000256" key="4">
    <source>
        <dbReference type="ARBA" id="ARBA00023163"/>
    </source>
</evidence>
<dbReference type="Gene3D" id="3.40.190.10">
    <property type="entry name" value="Periplasmic binding protein-like II"/>
    <property type="match status" value="2"/>
</dbReference>
<proteinExistence type="inferred from homology"/>
<dbReference type="Pfam" id="PF03466">
    <property type="entry name" value="LysR_substrate"/>
    <property type="match status" value="1"/>
</dbReference>
<evidence type="ECO:0000313" key="7">
    <source>
        <dbReference type="Proteomes" id="UP000549457"/>
    </source>
</evidence>
<dbReference type="Pfam" id="PF00126">
    <property type="entry name" value="HTH_1"/>
    <property type="match status" value="1"/>
</dbReference>
<feature type="domain" description="HTH lysR-type" evidence="5">
    <location>
        <begin position="1"/>
        <end position="62"/>
    </location>
</feature>
<keyword evidence="3 6" id="KW-0238">DNA-binding</keyword>
<dbReference type="Proteomes" id="UP000549457">
    <property type="component" value="Unassembled WGS sequence"/>
</dbReference>
<evidence type="ECO:0000313" key="6">
    <source>
        <dbReference type="EMBL" id="MBB5224540.1"/>
    </source>
</evidence>
<protein>
    <submittedName>
        <fullName evidence="6">DNA-binding transcriptional LysR family regulator</fullName>
    </submittedName>
</protein>
<organism evidence="6 7">
    <name type="scientific">Amaricoccus macauensis</name>
    <dbReference type="NCBI Taxonomy" id="57001"/>
    <lineage>
        <taxon>Bacteria</taxon>
        <taxon>Pseudomonadati</taxon>
        <taxon>Pseudomonadota</taxon>
        <taxon>Alphaproteobacteria</taxon>
        <taxon>Rhodobacterales</taxon>
        <taxon>Paracoccaceae</taxon>
        <taxon>Amaricoccus</taxon>
    </lineage>
</organism>
<dbReference type="PROSITE" id="PS50931">
    <property type="entry name" value="HTH_LYSR"/>
    <property type="match status" value="1"/>
</dbReference>
<keyword evidence="2" id="KW-0805">Transcription regulation</keyword>
<evidence type="ECO:0000256" key="2">
    <source>
        <dbReference type="ARBA" id="ARBA00023015"/>
    </source>
</evidence>
<keyword evidence="4" id="KW-0804">Transcription</keyword>
<gene>
    <name evidence="6" type="ORF">HNP73_004511</name>
</gene>
<dbReference type="InterPro" id="IPR036388">
    <property type="entry name" value="WH-like_DNA-bd_sf"/>
</dbReference>
<dbReference type="GO" id="GO:0003677">
    <property type="term" value="F:DNA binding"/>
    <property type="evidence" value="ECO:0007669"/>
    <property type="project" value="UniProtKB-KW"/>
</dbReference>
<evidence type="ECO:0000256" key="3">
    <source>
        <dbReference type="ARBA" id="ARBA00023125"/>
    </source>
</evidence>
<reference evidence="6 7" key="1">
    <citation type="submission" date="2020-08" db="EMBL/GenBank/DDBJ databases">
        <title>Genomic Encyclopedia of Type Strains, Phase IV (KMG-IV): sequencing the most valuable type-strain genomes for metagenomic binning, comparative biology and taxonomic classification.</title>
        <authorList>
            <person name="Goeker M."/>
        </authorList>
    </citation>
    <scope>NUCLEOTIDE SEQUENCE [LARGE SCALE GENOMIC DNA]</scope>
    <source>
        <strain evidence="6 7">DSM 101730</strain>
    </source>
</reference>
<comment type="similarity">
    <text evidence="1">Belongs to the LysR transcriptional regulatory family.</text>
</comment>
<dbReference type="PANTHER" id="PTHR30346">
    <property type="entry name" value="TRANSCRIPTIONAL DUAL REGULATOR HCAR-RELATED"/>
    <property type="match status" value="1"/>
</dbReference>
<dbReference type="GO" id="GO:0032993">
    <property type="term" value="C:protein-DNA complex"/>
    <property type="evidence" value="ECO:0007669"/>
    <property type="project" value="TreeGrafter"/>
</dbReference>
<dbReference type="AlphaFoldDB" id="A0A840SUV1"/>
<accession>A0A840SUV1</accession>
<dbReference type="SUPFAM" id="SSF46785">
    <property type="entry name" value="Winged helix' DNA-binding domain"/>
    <property type="match status" value="1"/>
</dbReference>
<keyword evidence="7" id="KW-1185">Reference proteome</keyword>
<evidence type="ECO:0000259" key="5">
    <source>
        <dbReference type="PROSITE" id="PS50931"/>
    </source>
</evidence>
<dbReference type="PANTHER" id="PTHR30346:SF28">
    <property type="entry name" value="HTH-TYPE TRANSCRIPTIONAL REGULATOR CYNR"/>
    <property type="match status" value="1"/>
</dbReference>
<dbReference type="CDD" id="cd08414">
    <property type="entry name" value="PBP2_LTTR_aromatics_like"/>
    <property type="match status" value="1"/>
</dbReference>
<dbReference type="InterPro" id="IPR036390">
    <property type="entry name" value="WH_DNA-bd_sf"/>
</dbReference>